<keyword evidence="4 5" id="KW-0862">Zinc</keyword>
<feature type="compositionally biased region" description="Basic and acidic residues" evidence="6">
    <location>
        <begin position="53"/>
        <end position="62"/>
    </location>
</feature>
<feature type="zinc finger region" description="C3H1-type" evidence="5">
    <location>
        <begin position="255"/>
        <end position="282"/>
    </location>
</feature>
<accession>A0ABD3AX80</accession>
<evidence type="ECO:0000256" key="2">
    <source>
        <dbReference type="ARBA" id="ARBA00022737"/>
    </source>
</evidence>
<keyword evidence="9" id="KW-1185">Reference proteome</keyword>
<evidence type="ECO:0000259" key="7">
    <source>
        <dbReference type="PROSITE" id="PS50103"/>
    </source>
</evidence>
<feature type="zinc finger region" description="C3H1-type" evidence="5">
    <location>
        <begin position="164"/>
        <end position="192"/>
    </location>
</feature>
<dbReference type="GO" id="GO:0051252">
    <property type="term" value="P:regulation of RNA metabolic process"/>
    <property type="evidence" value="ECO:0007669"/>
    <property type="project" value="UniProtKB-ARBA"/>
</dbReference>
<dbReference type="SUPFAM" id="SSF90229">
    <property type="entry name" value="CCCH zinc finger"/>
    <property type="match status" value="3"/>
</dbReference>
<gene>
    <name evidence="8" type="ORF">ACH5RR_004293</name>
</gene>
<feature type="region of interest" description="Disordered" evidence="6">
    <location>
        <begin position="1"/>
        <end position="62"/>
    </location>
</feature>
<proteinExistence type="predicted"/>
<name>A0ABD3AX80_9GENT</name>
<dbReference type="InterPro" id="IPR036855">
    <property type="entry name" value="Znf_CCCH_sf"/>
</dbReference>
<evidence type="ECO:0000256" key="6">
    <source>
        <dbReference type="SAM" id="MobiDB-lite"/>
    </source>
</evidence>
<dbReference type="Proteomes" id="UP001630127">
    <property type="component" value="Unassembled WGS sequence"/>
</dbReference>
<dbReference type="PANTHER" id="PTHR12547:SF121">
    <property type="entry name" value="ZINC FINGER CCCH DOMAIN-CONTAINING PROTEIN 39"/>
    <property type="match status" value="1"/>
</dbReference>
<evidence type="ECO:0000256" key="4">
    <source>
        <dbReference type="ARBA" id="ARBA00022833"/>
    </source>
</evidence>
<dbReference type="PROSITE" id="PS50103">
    <property type="entry name" value="ZF_C3H1"/>
    <property type="match status" value="3"/>
</dbReference>
<feature type="domain" description="C3H1-type" evidence="7">
    <location>
        <begin position="164"/>
        <end position="192"/>
    </location>
</feature>
<evidence type="ECO:0000313" key="8">
    <source>
        <dbReference type="EMBL" id="KAL3535832.1"/>
    </source>
</evidence>
<feature type="region of interest" description="Disordered" evidence="6">
    <location>
        <begin position="198"/>
        <end position="218"/>
    </location>
</feature>
<dbReference type="GO" id="GO:0010468">
    <property type="term" value="P:regulation of gene expression"/>
    <property type="evidence" value="ECO:0007669"/>
    <property type="project" value="UniProtKB-ARBA"/>
</dbReference>
<dbReference type="InterPro" id="IPR041367">
    <property type="entry name" value="Znf-CCCH_4"/>
</dbReference>
<feature type="domain" description="C3H1-type" evidence="7">
    <location>
        <begin position="106"/>
        <end position="133"/>
    </location>
</feature>
<keyword evidence="3 5" id="KW-0863">Zinc-finger</keyword>
<feature type="compositionally biased region" description="Pro residues" evidence="6">
    <location>
        <begin position="1"/>
        <end position="24"/>
    </location>
</feature>
<sequence>MSFPTPPPPPPPQPQPQPPPPPPFMQRSFSDGDVGGFQPGLPLDHPGYPLGHENLDPDLHFEHATPFKRPRNVENDSAISAPLPPLINPRMNPPVLPGSKGTSHIFYKTRICAKFLEGKCKNGENCTFAHGVEDMREPPPNWQEIVREKEGSARTTWTDDQRLIYSMKLCKKFYNGEECPYGDKCNFLHERPTSGFGFDEWPKPRTDMPKQGESSVINTGTRGSAIGNASDYDQQEASKPVNTNMNASRAKTVVWKSKLCSKWEITGHCPFGERCHFAHGQSELNVSTAQLDGELMANSNPTQTKPVELPVFDSSPANVEVGAAITEVRRGINFPRWRPKRRINTIYADWLGDQTPPRGSPDEVED</sequence>
<protein>
    <recommendedName>
        <fullName evidence="7">C3H1-type domain-containing protein</fullName>
    </recommendedName>
</protein>
<dbReference type="Gene3D" id="4.10.1000.10">
    <property type="entry name" value="Zinc finger, CCCH-type"/>
    <property type="match status" value="3"/>
</dbReference>
<evidence type="ECO:0000256" key="1">
    <source>
        <dbReference type="ARBA" id="ARBA00022723"/>
    </source>
</evidence>
<evidence type="ECO:0000256" key="3">
    <source>
        <dbReference type="ARBA" id="ARBA00022771"/>
    </source>
</evidence>
<dbReference type="FunFam" id="4.10.1000.10:FF:000003">
    <property type="entry name" value="Zinc finger CCCH domain-containing protein"/>
    <property type="match status" value="2"/>
</dbReference>
<dbReference type="Pfam" id="PF00642">
    <property type="entry name" value="zf-CCCH"/>
    <property type="match status" value="2"/>
</dbReference>
<dbReference type="Pfam" id="PF18044">
    <property type="entry name" value="zf-CCCH_4"/>
    <property type="match status" value="1"/>
</dbReference>
<reference evidence="8 9" key="1">
    <citation type="submission" date="2024-11" db="EMBL/GenBank/DDBJ databases">
        <title>A near-complete genome assembly of Cinchona calisaya.</title>
        <authorList>
            <person name="Lian D.C."/>
            <person name="Zhao X.W."/>
            <person name="Wei L."/>
        </authorList>
    </citation>
    <scope>NUCLEOTIDE SEQUENCE [LARGE SCALE GENOMIC DNA]</scope>
    <source>
        <tissue evidence="8">Nenye</tissue>
    </source>
</reference>
<dbReference type="EMBL" id="JBJUIK010000002">
    <property type="protein sequence ID" value="KAL3535832.1"/>
    <property type="molecule type" value="Genomic_DNA"/>
</dbReference>
<dbReference type="GO" id="GO:0008270">
    <property type="term" value="F:zinc ion binding"/>
    <property type="evidence" value="ECO:0007669"/>
    <property type="project" value="UniProtKB-KW"/>
</dbReference>
<dbReference type="PANTHER" id="PTHR12547">
    <property type="entry name" value="CCCH ZINC FINGER/TIS11-RELATED"/>
    <property type="match status" value="1"/>
</dbReference>
<dbReference type="InterPro" id="IPR000571">
    <property type="entry name" value="Znf_CCCH"/>
</dbReference>
<comment type="caution">
    <text evidence="8">The sequence shown here is derived from an EMBL/GenBank/DDBJ whole genome shotgun (WGS) entry which is preliminary data.</text>
</comment>
<dbReference type="SMART" id="SM00356">
    <property type="entry name" value="ZnF_C3H1"/>
    <property type="match status" value="3"/>
</dbReference>
<evidence type="ECO:0000313" key="9">
    <source>
        <dbReference type="Proteomes" id="UP001630127"/>
    </source>
</evidence>
<dbReference type="AlphaFoldDB" id="A0ABD3AX80"/>
<keyword evidence="2" id="KW-0677">Repeat</keyword>
<keyword evidence="1 5" id="KW-0479">Metal-binding</keyword>
<dbReference type="InterPro" id="IPR045877">
    <property type="entry name" value="ZFP36-like"/>
</dbReference>
<feature type="compositionally biased region" description="Basic and acidic residues" evidence="6">
    <location>
        <begin position="200"/>
        <end position="210"/>
    </location>
</feature>
<feature type="zinc finger region" description="C3H1-type" evidence="5">
    <location>
        <begin position="106"/>
        <end position="133"/>
    </location>
</feature>
<evidence type="ECO:0000256" key="5">
    <source>
        <dbReference type="PROSITE-ProRule" id="PRU00723"/>
    </source>
</evidence>
<organism evidence="8 9">
    <name type="scientific">Cinchona calisaya</name>
    <dbReference type="NCBI Taxonomy" id="153742"/>
    <lineage>
        <taxon>Eukaryota</taxon>
        <taxon>Viridiplantae</taxon>
        <taxon>Streptophyta</taxon>
        <taxon>Embryophyta</taxon>
        <taxon>Tracheophyta</taxon>
        <taxon>Spermatophyta</taxon>
        <taxon>Magnoliopsida</taxon>
        <taxon>eudicotyledons</taxon>
        <taxon>Gunneridae</taxon>
        <taxon>Pentapetalae</taxon>
        <taxon>asterids</taxon>
        <taxon>lamiids</taxon>
        <taxon>Gentianales</taxon>
        <taxon>Rubiaceae</taxon>
        <taxon>Cinchonoideae</taxon>
        <taxon>Cinchoneae</taxon>
        <taxon>Cinchona</taxon>
    </lineage>
</organism>
<feature type="domain" description="C3H1-type" evidence="7">
    <location>
        <begin position="255"/>
        <end position="282"/>
    </location>
</feature>